<dbReference type="Pfam" id="PF00015">
    <property type="entry name" value="MCPsignal"/>
    <property type="match status" value="1"/>
</dbReference>
<name>A0A9J7AUG0_9PROT</name>
<dbReference type="Pfam" id="PF00672">
    <property type="entry name" value="HAMP"/>
    <property type="match status" value="1"/>
</dbReference>
<evidence type="ECO:0000313" key="10">
    <source>
        <dbReference type="EMBL" id="UUX49029.1"/>
    </source>
</evidence>
<dbReference type="PROSITE" id="PS50885">
    <property type="entry name" value="HAMP"/>
    <property type="match status" value="1"/>
</dbReference>
<comment type="similarity">
    <text evidence="4">Belongs to the methyl-accepting chemotaxis (MCP) protein family.</text>
</comment>
<dbReference type="PROSITE" id="PS50111">
    <property type="entry name" value="CHEMOTAXIS_TRANSDUC_2"/>
    <property type="match status" value="1"/>
</dbReference>
<keyword evidence="2" id="KW-0997">Cell inner membrane</keyword>
<dbReference type="Proteomes" id="UP001060336">
    <property type="component" value="Chromosome"/>
</dbReference>
<evidence type="ECO:0000256" key="3">
    <source>
        <dbReference type="ARBA" id="ARBA00023224"/>
    </source>
</evidence>
<sequence>MKNINLSTKIPALVGIATALSILVVASFSYFQSARQMEERALAQLEAMSVARMAALRTLFGSVRDDLLIVAANTGSEKALNGFKFGFRLFARKGDPTETLQKLYIEDNPNPVGSKQLLDKAEDDSGYTKYHLENHPWFRKLQEDRGYADVMLIDSDGNIVYSVLKEQDYATNLIEGPWKDTELARTFARLAEAPEAGQVVMTDFVAYEPRGGKPTAFIATPLFVRGEFAGGLFFQIPDQLIDRLMRDTTGMGDTGETILVGADRLLRSSSRVSGEEAVLHAKAETEAAERALAGEEGTVKGVNYLGVSVYSVFKPFEFSGVRWAVLGEMSEAEILGPVRQMRNILAIVGVVMFLLLAGIGYTTARTALRPVVQMTGVMRELSEGNLQVEIPGAGRGDEIGEMAGAVEVFRENMVRNEEMQAEQERSRERREARAKRIEDITQNFDNAVSEALRSVASATTELDSTAQSMANIAENTQSQAGSVAAASTEASANVETVAAAAEQLASSIREIGQQVSESTRISAEASEQAEHTRESMVGLDQAAQKVGEIVGLINDIAEQTNLLALNATIEAARAGEAGKGFAVVASEVKNLANQTAKATEEITAQISAMQNETSSAVSAIGTITETVARVSEIATGIASAVEEQNSATSEISRNVQEAAQGTQMVSSNITSMTEGAEETGTAASQVLQTAREVAQQSNSLNETVRRFLDEVRNA</sequence>
<organism evidence="10 11">
    <name type="scientific">Nisaea acidiphila</name>
    <dbReference type="NCBI Taxonomy" id="1862145"/>
    <lineage>
        <taxon>Bacteria</taxon>
        <taxon>Pseudomonadati</taxon>
        <taxon>Pseudomonadota</taxon>
        <taxon>Alphaproteobacteria</taxon>
        <taxon>Rhodospirillales</taxon>
        <taxon>Thalassobaculaceae</taxon>
        <taxon>Nisaea</taxon>
    </lineage>
</organism>
<dbReference type="CDD" id="cd06225">
    <property type="entry name" value="HAMP"/>
    <property type="match status" value="1"/>
</dbReference>
<dbReference type="CDD" id="cd18774">
    <property type="entry name" value="PDC2_HK_sensor"/>
    <property type="match status" value="1"/>
</dbReference>
<keyword evidence="6" id="KW-0812">Transmembrane</keyword>
<evidence type="ECO:0000256" key="4">
    <source>
        <dbReference type="ARBA" id="ARBA00029447"/>
    </source>
</evidence>
<comment type="subcellular location">
    <subcellularLocation>
        <location evidence="1">Cell inner membrane</location>
        <topology evidence="1">Multi-pass membrane protein</topology>
    </subcellularLocation>
</comment>
<evidence type="ECO:0000259" key="7">
    <source>
        <dbReference type="PROSITE" id="PS50111"/>
    </source>
</evidence>
<dbReference type="Gene3D" id="1.10.287.950">
    <property type="entry name" value="Methyl-accepting chemotaxis protein"/>
    <property type="match status" value="1"/>
</dbReference>
<dbReference type="InterPro" id="IPR000727">
    <property type="entry name" value="T_SNARE_dom"/>
</dbReference>
<dbReference type="SMART" id="SM00283">
    <property type="entry name" value="MA"/>
    <property type="match status" value="1"/>
</dbReference>
<evidence type="ECO:0000256" key="1">
    <source>
        <dbReference type="ARBA" id="ARBA00004429"/>
    </source>
</evidence>
<feature type="domain" description="Methyl-accepting transducer" evidence="7">
    <location>
        <begin position="451"/>
        <end position="694"/>
    </location>
</feature>
<dbReference type="AlphaFoldDB" id="A0A9J7AUG0"/>
<dbReference type="InterPro" id="IPR003660">
    <property type="entry name" value="HAMP_dom"/>
</dbReference>
<dbReference type="PROSITE" id="PS50192">
    <property type="entry name" value="T_SNARE"/>
    <property type="match status" value="1"/>
</dbReference>
<keyword evidence="3 5" id="KW-0807">Transducer</keyword>
<dbReference type="Gene3D" id="1.10.8.500">
    <property type="entry name" value="HAMP domain in histidine kinase"/>
    <property type="match status" value="1"/>
</dbReference>
<dbReference type="CDD" id="cd11386">
    <property type="entry name" value="MCP_signal"/>
    <property type="match status" value="1"/>
</dbReference>
<protein>
    <submittedName>
        <fullName evidence="10">Methyl-accepting chemotaxis protein</fullName>
    </submittedName>
</protein>
<evidence type="ECO:0000259" key="9">
    <source>
        <dbReference type="PROSITE" id="PS50885"/>
    </source>
</evidence>
<dbReference type="GO" id="GO:0007165">
    <property type="term" value="P:signal transduction"/>
    <property type="evidence" value="ECO:0007669"/>
    <property type="project" value="UniProtKB-KW"/>
</dbReference>
<dbReference type="SUPFAM" id="SSF58104">
    <property type="entry name" value="Methyl-accepting chemotaxis protein (MCP) signaling domain"/>
    <property type="match status" value="1"/>
</dbReference>
<keyword evidence="2" id="KW-1003">Cell membrane</keyword>
<evidence type="ECO:0000256" key="5">
    <source>
        <dbReference type="PROSITE-ProRule" id="PRU00284"/>
    </source>
</evidence>
<dbReference type="PANTHER" id="PTHR32089">
    <property type="entry name" value="METHYL-ACCEPTING CHEMOTAXIS PROTEIN MCPB"/>
    <property type="match status" value="1"/>
</dbReference>
<accession>A0A9J7AUG0</accession>
<proteinExistence type="inferred from homology"/>
<reference evidence="10" key="1">
    <citation type="submission" date="2022-08" db="EMBL/GenBank/DDBJ databases">
        <title>Nisaea acidiphila sp. nov., isolated from a marine algal debris and emended description of the genus Nisaea Urios et al. 2008.</title>
        <authorList>
            <person name="Kwon K."/>
        </authorList>
    </citation>
    <scope>NUCLEOTIDE SEQUENCE</scope>
    <source>
        <strain evidence="10">MEBiC11861</strain>
    </source>
</reference>
<evidence type="ECO:0000313" key="11">
    <source>
        <dbReference type="Proteomes" id="UP001060336"/>
    </source>
</evidence>
<dbReference type="PANTHER" id="PTHR32089:SF112">
    <property type="entry name" value="LYSOZYME-LIKE PROTEIN-RELATED"/>
    <property type="match status" value="1"/>
</dbReference>
<feature type="transmembrane region" description="Helical" evidence="6">
    <location>
        <begin position="12"/>
        <end position="31"/>
    </location>
</feature>
<evidence type="ECO:0000256" key="6">
    <source>
        <dbReference type="SAM" id="Phobius"/>
    </source>
</evidence>
<evidence type="ECO:0000259" key="8">
    <source>
        <dbReference type="PROSITE" id="PS50192"/>
    </source>
</evidence>
<dbReference type="KEGG" id="naci:NUH88_16690"/>
<dbReference type="EMBL" id="CP102480">
    <property type="protein sequence ID" value="UUX49029.1"/>
    <property type="molecule type" value="Genomic_DNA"/>
</dbReference>
<feature type="domain" description="T-SNARE coiled-coil homology" evidence="8">
    <location>
        <begin position="610"/>
        <end position="672"/>
    </location>
</feature>
<gene>
    <name evidence="10" type="ORF">NUH88_16690</name>
</gene>
<keyword evidence="6" id="KW-0472">Membrane</keyword>
<keyword evidence="11" id="KW-1185">Reference proteome</keyword>
<dbReference type="SMART" id="SM00304">
    <property type="entry name" value="HAMP"/>
    <property type="match status" value="1"/>
</dbReference>
<feature type="transmembrane region" description="Helical" evidence="6">
    <location>
        <begin position="344"/>
        <end position="364"/>
    </location>
</feature>
<dbReference type="GO" id="GO:0005886">
    <property type="term" value="C:plasma membrane"/>
    <property type="evidence" value="ECO:0007669"/>
    <property type="project" value="UniProtKB-SubCell"/>
</dbReference>
<feature type="domain" description="HAMP" evidence="9">
    <location>
        <begin position="365"/>
        <end position="418"/>
    </location>
</feature>
<keyword evidence="6" id="KW-1133">Transmembrane helix</keyword>
<dbReference type="InterPro" id="IPR004089">
    <property type="entry name" value="MCPsignal_dom"/>
</dbReference>
<evidence type="ECO:0000256" key="2">
    <source>
        <dbReference type="ARBA" id="ARBA00022519"/>
    </source>
</evidence>
<dbReference type="RefSeq" id="WP_257767530.1">
    <property type="nucleotide sequence ID" value="NZ_CP102480.1"/>
</dbReference>
<dbReference type="Gene3D" id="3.30.450.20">
    <property type="entry name" value="PAS domain"/>
    <property type="match status" value="1"/>
</dbReference>